<accession>X6P6L6</accession>
<comment type="caution">
    <text evidence="1">The sequence shown here is derived from an EMBL/GenBank/DDBJ whole genome shotgun (WGS) entry which is preliminary data.</text>
</comment>
<dbReference type="AlphaFoldDB" id="X6P6L6"/>
<sequence>MYACSCDFSKVSIQMEAFYQIEKCLAQTNNGSHFLPETEGVKRQDIARELGFEDDPITFFGEMCQVLSEVPSAIIGKETWNTSKATEFQSIANKNRHKFEKYLCRRWKELKKLDKKANGTDTLQCKRINKLRNIFQLCLVEEHKSEMFRLFGLIKNFCTCCFVFDKWCLMFSLILKYQQTNRNK</sequence>
<evidence type="ECO:0000313" key="1">
    <source>
        <dbReference type="EMBL" id="ETO33821.1"/>
    </source>
</evidence>
<keyword evidence="2" id="KW-1185">Reference proteome</keyword>
<dbReference type="EMBL" id="ASPP01003114">
    <property type="protein sequence ID" value="ETO33821.1"/>
    <property type="molecule type" value="Genomic_DNA"/>
</dbReference>
<protein>
    <submittedName>
        <fullName evidence="1">Uncharacterized protein</fullName>
    </submittedName>
</protein>
<evidence type="ECO:0000313" key="2">
    <source>
        <dbReference type="Proteomes" id="UP000023152"/>
    </source>
</evidence>
<reference evidence="1 2" key="1">
    <citation type="journal article" date="2013" name="Curr. Biol.">
        <title>The Genome of the Foraminiferan Reticulomyxa filosa.</title>
        <authorList>
            <person name="Glockner G."/>
            <person name="Hulsmann N."/>
            <person name="Schleicher M."/>
            <person name="Noegel A.A."/>
            <person name="Eichinger L."/>
            <person name="Gallinger C."/>
            <person name="Pawlowski J."/>
            <person name="Sierra R."/>
            <person name="Euteneuer U."/>
            <person name="Pillet L."/>
            <person name="Moustafa A."/>
            <person name="Platzer M."/>
            <person name="Groth M."/>
            <person name="Szafranski K."/>
            <person name="Schliwa M."/>
        </authorList>
    </citation>
    <scope>NUCLEOTIDE SEQUENCE [LARGE SCALE GENOMIC DNA]</scope>
</reference>
<gene>
    <name evidence="1" type="ORF">RFI_03282</name>
</gene>
<organism evidence="1 2">
    <name type="scientific">Reticulomyxa filosa</name>
    <dbReference type="NCBI Taxonomy" id="46433"/>
    <lineage>
        <taxon>Eukaryota</taxon>
        <taxon>Sar</taxon>
        <taxon>Rhizaria</taxon>
        <taxon>Retaria</taxon>
        <taxon>Foraminifera</taxon>
        <taxon>Monothalamids</taxon>
        <taxon>Reticulomyxidae</taxon>
        <taxon>Reticulomyxa</taxon>
    </lineage>
</organism>
<dbReference type="Proteomes" id="UP000023152">
    <property type="component" value="Unassembled WGS sequence"/>
</dbReference>
<name>X6P6L6_RETFI</name>
<proteinExistence type="predicted"/>